<reference evidence="2 4" key="2">
    <citation type="submission" date="2017-10" db="EMBL/GenBank/DDBJ databases">
        <title>Draft genome sequences of Aggregatibacter actinomycetemcomitans strains 310a and 310b.</title>
        <authorList>
            <person name="May A.C."/>
            <person name="Ohta H."/>
            <person name="Maeda H."/>
            <person name="Kokeguchi S."/>
            <person name="Cugini C."/>
        </authorList>
    </citation>
    <scope>NUCLEOTIDE SEQUENCE [LARGE SCALE GENOMIC DNA]</scope>
    <source>
        <strain evidence="2 4">310b</strain>
    </source>
</reference>
<dbReference type="RefSeq" id="WP_050542386.1">
    <property type="nucleotide sequence ID" value="NZ_CP012959.1"/>
</dbReference>
<dbReference type="InterPro" id="IPR005358">
    <property type="entry name" value="Puta_zinc/iron-chelating_dom"/>
</dbReference>
<dbReference type="EMBL" id="CP012959">
    <property type="protein sequence ID" value="AMQ95183.1"/>
    <property type="molecule type" value="Genomic_DNA"/>
</dbReference>
<dbReference type="Pfam" id="PF03692">
    <property type="entry name" value="CxxCxxCC"/>
    <property type="match status" value="1"/>
</dbReference>
<accession>A0AAC8Y0G4</accession>
<name>A0AAC8Y0G4_AGGAC</name>
<evidence type="ECO:0000313" key="3">
    <source>
        <dbReference type="Proteomes" id="UP000072236"/>
    </source>
</evidence>
<keyword evidence="4" id="KW-1185">Reference proteome</keyword>
<dbReference type="KEGG" id="aact:ACT75_10900"/>
<dbReference type="PANTHER" id="PTHR37421:SF1">
    <property type="entry name" value="UPF0260 PROTEIN YCGN"/>
    <property type="match status" value="1"/>
</dbReference>
<organism evidence="1 3">
    <name type="scientific">Aggregatibacter actinomycetemcomitans</name>
    <name type="common">Actinobacillus actinomycetemcomitans</name>
    <name type="synonym">Haemophilus actinomycetemcomitans</name>
    <dbReference type="NCBI Taxonomy" id="714"/>
    <lineage>
        <taxon>Bacteria</taxon>
        <taxon>Pseudomonadati</taxon>
        <taxon>Pseudomonadota</taxon>
        <taxon>Gammaproteobacteria</taxon>
        <taxon>Pasteurellales</taxon>
        <taxon>Pasteurellaceae</taxon>
        <taxon>Aggregatibacter</taxon>
    </lineage>
</organism>
<gene>
    <name evidence="1" type="ORF">ACT75_10900</name>
    <name evidence="2" type="ORF">CQR80_10150</name>
</gene>
<protein>
    <submittedName>
        <fullName evidence="2">YcgN family cysteine cluster protein</fullName>
    </submittedName>
</protein>
<sequence>MQLEPDFWLHKTLLDMNDAEWEALCDGCGKCCYRKYIDGYGKYEHLYYTRIACNLLELEMGKCGQYTRRFELEEDCTKLTKENLSDFDWLPATCAYRLLHEGKSLPSWHPLISGAPNCNGSKFRNIAKIYLKC</sequence>
<dbReference type="Proteomes" id="UP000072236">
    <property type="component" value="Chromosome"/>
</dbReference>
<dbReference type="PANTHER" id="PTHR37421">
    <property type="entry name" value="UPF0260 PROTEIN YCGN"/>
    <property type="match status" value="1"/>
</dbReference>
<evidence type="ECO:0000313" key="2">
    <source>
        <dbReference type="EMBL" id="PHO19809.1"/>
    </source>
</evidence>
<dbReference type="PIRSF" id="PIRSF006173">
    <property type="entry name" value="UCP006173"/>
    <property type="match status" value="1"/>
</dbReference>
<dbReference type="Proteomes" id="UP000226080">
    <property type="component" value="Unassembled WGS sequence"/>
</dbReference>
<reference evidence="1 3" key="1">
    <citation type="submission" date="2015-10" db="EMBL/GenBank/DDBJ databases">
        <title>Tn-seq of a polymicrobial infection.</title>
        <authorList>
            <person name="Stacy A."/>
            <person name="Rumbaugh K.P."/>
            <person name="Whiteley M."/>
        </authorList>
    </citation>
    <scope>NUCLEOTIDE SEQUENCE [LARGE SCALE GENOMIC DNA]</scope>
    <source>
        <strain evidence="1 3">624</strain>
    </source>
</reference>
<dbReference type="EMBL" id="PCGW01000024">
    <property type="protein sequence ID" value="PHO19809.1"/>
    <property type="molecule type" value="Genomic_DNA"/>
</dbReference>
<evidence type="ECO:0000313" key="1">
    <source>
        <dbReference type="EMBL" id="AMQ95183.1"/>
    </source>
</evidence>
<dbReference type="InterPro" id="IPR008228">
    <property type="entry name" value="UCP006173"/>
</dbReference>
<proteinExistence type="predicted"/>
<dbReference type="AlphaFoldDB" id="A0AAC8Y0G4"/>
<evidence type="ECO:0000313" key="4">
    <source>
        <dbReference type="Proteomes" id="UP000226080"/>
    </source>
</evidence>